<dbReference type="EMBL" id="AP008212">
    <property type="protein sequence ID" value="BAH93638.1"/>
    <property type="molecule type" value="Genomic_DNA"/>
</dbReference>
<proteinExistence type="predicted"/>
<evidence type="ECO:0000313" key="2">
    <source>
        <dbReference type="EMBL" id="BAH93638.1"/>
    </source>
</evidence>
<dbReference type="Proteomes" id="UP000000763">
    <property type="component" value="Chromosome 6"/>
</dbReference>
<feature type="region of interest" description="Disordered" evidence="1">
    <location>
        <begin position="53"/>
        <end position="138"/>
    </location>
</feature>
<name>C7J4F3_ORYSJ</name>
<feature type="compositionally biased region" description="Acidic residues" evidence="1">
    <location>
        <begin position="1"/>
        <end position="11"/>
    </location>
</feature>
<feature type="non-terminal residue" evidence="2">
    <location>
        <position position="1"/>
    </location>
</feature>
<protein>
    <submittedName>
        <fullName evidence="2">Os06g0624900 protein</fullName>
    </submittedName>
</protein>
<organism evidence="2 3">
    <name type="scientific">Oryza sativa subsp. japonica</name>
    <name type="common">Rice</name>
    <dbReference type="NCBI Taxonomy" id="39947"/>
    <lineage>
        <taxon>Eukaryota</taxon>
        <taxon>Viridiplantae</taxon>
        <taxon>Streptophyta</taxon>
        <taxon>Embryophyta</taxon>
        <taxon>Tracheophyta</taxon>
        <taxon>Spermatophyta</taxon>
        <taxon>Magnoliopsida</taxon>
        <taxon>Liliopsida</taxon>
        <taxon>Poales</taxon>
        <taxon>Poaceae</taxon>
        <taxon>BOP clade</taxon>
        <taxon>Oryzoideae</taxon>
        <taxon>Oryzeae</taxon>
        <taxon>Oryzinae</taxon>
        <taxon>Oryza</taxon>
        <taxon>Oryza sativa</taxon>
    </lineage>
</organism>
<dbReference type="AlphaFoldDB" id="C7J4F3"/>
<gene>
    <name evidence="2" type="ordered locus">Os06g0624900</name>
</gene>
<feature type="region of interest" description="Disordered" evidence="1">
    <location>
        <begin position="1"/>
        <end position="33"/>
    </location>
</feature>
<feature type="compositionally biased region" description="Gly residues" evidence="1">
    <location>
        <begin position="23"/>
        <end position="33"/>
    </location>
</feature>
<evidence type="ECO:0000313" key="3">
    <source>
        <dbReference type="Proteomes" id="UP000000763"/>
    </source>
</evidence>
<evidence type="ECO:0000256" key="1">
    <source>
        <dbReference type="SAM" id="MobiDB-lite"/>
    </source>
</evidence>
<accession>C7J4F3</accession>
<reference evidence="3" key="2">
    <citation type="journal article" date="2008" name="Nucleic Acids Res.">
        <title>The rice annotation project database (RAP-DB): 2008 update.</title>
        <authorList>
            <consortium name="The rice annotation project (RAP)"/>
        </authorList>
    </citation>
    <scope>GENOME REANNOTATION</scope>
    <source>
        <strain evidence="3">cv. Nipponbare</strain>
    </source>
</reference>
<sequence length="276" mass="30297">RGAGDGGDDGDEPGRRRWRRGDGGGAADGGGHGATVAAAAAVDELLCGVRVAPGAEQERVQPLLPRLHRRRPLRLLPPRPPRPPRRPDSEVVVPQRDQGVGGGEADRHIARADVRDQQRQDRVPQRPPAGEAREGRHQHLRDLLPQPPRLLPLLLPRLQAGRNAVGPKPDIRHPAEARAGLRRRRLRLRLRLLQPQEGEEGGGRLRSARPVRPGHDPVVRRRGQQVQHGADHADHAADQPVPAVEEEGHPPPCTLLRLAHTLHQPKKKLSPITSIY</sequence>
<dbReference type="KEGG" id="dosa:Os06g0624900"/>
<reference evidence="2 3" key="1">
    <citation type="journal article" date="2005" name="Nature">
        <title>The map-based sequence of the rice genome.</title>
        <authorList>
            <consortium name="International rice genome sequencing project (IRGSP)"/>
            <person name="Matsumoto T."/>
            <person name="Wu J."/>
            <person name="Kanamori H."/>
            <person name="Katayose Y."/>
            <person name="Fujisawa M."/>
            <person name="Namiki N."/>
            <person name="Mizuno H."/>
            <person name="Yamamoto K."/>
            <person name="Antonio B.A."/>
            <person name="Baba T."/>
            <person name="Sakata K."/>
            <person name="Nagamura Y."/>
            <person name="Aoki H."/>
            <person name="Arikawa K."/>
            <person name="Arita K."/>
            <person name="Bito T."/>
            <person name="Chiden Y."/>
            <person name="Fujitsuka N."/>
            <person name="Fukunaka R."/>
            <person name="Hamada M."/>
            <person name="Harada C."/>
            <person name="Hayashi A."/>
            <person name="Hijishita S."/>
            <person name="Honda M."/>
            <person name="Hosokawa S."/>
            <person name="Ichikawa Y."/>
            <person name="Idonuma A."/>
            <person name="Iijima M."/>
            <person name="Ikeda M."/>
            <person name="Ikeno M."/>
            <person name="Ito K."/>
            <person name="Ito S."/>
            <person name="Ito T."/>
            <person name="Ito Y."/>
            <person name="Ito Y."/>
            <person name="Iwabuchi A."/>
            <person name="Kamiya K."/>
            <person name="Karasawa W."/>
            <person name="Kurita K."/>
            <person name="Katagiri S."/>
            <person name="Kikuta A."/>
            <person name="Kobayashi H."/>
            <person name="Kobayashi N."/>
            <person name="Machita K."/>
            <person name="Maehara T."/>
            <person name="Masukawa M."/>
            <person name="Mizubayashi T."/>
            <person name="Mukai Y."/>
            <person name="Nagasaki H."/>
            <person name="Nagata Y."/>
            <person name="Naito S."/>
            <person name="Nakashima M."/>
            <person name="Nakama Y."/>
            <person name="Nakamichi Y."/>
            <person name="Nakamura M."/>
            <person name="Meguro A."/>
            <person name="Negishi M."/>
            <person name="Ohta I."/>
            <person name="Ohta T."/>
            <person name="Okamoto M."/>
            <person name="Ono N."/>
            <person name="Saji S."/>
            <person name="Sakaguchi M."/>
            <person name="Sakai K."/>
            <person name="Shibata M."/>
            <person name="Shimokawa T."/>
            <person name="Song J."/>
            <person name="Takazaki Y."/>
            <person name="Terasawa K."/>
            <person name="Tsugane M."/>
            <person name="Tsuji K."/>
            <person name="Ueda S."/>
            <person name="Waki K."/>
            <person name="Yamagata H."/>
            <person name="Yamamoto M."/>
            <person name="Yamamoto S."/>
            <person name="Yamane H."/>
            <person name="Yoshiki S."/>
            <person name="Yoshihara R."/>
            <person name="Yukawa K."/>
            <person name="Zhong H."/>
            <person name="Yano M."/>
            <person name="Yuan Q."/>
            <person name="Ouyang S."/>
            <person name="Liu J."/>
            <person name="Jones K.M."/>
            <person name="Gansberger K."/>
            <person name="Moffat K."/>
            <person name="Hill J."/>
            <person name="Bera J."/>
            <person name="Fadrosh D."/>
            <person name="Jin S."/>
            <person name="Johri S."/>
            <person name="Kim M."/>
            <person name="Overton L."/>
            <person name="Reardon M."/>
            <person name="Tsitrin T."/>
            <person name="Vuong H."/>
            <person name="Weaver B."/>
            <person name="Ciecko A."/>
            <person name="Tallon L."/>
            <person name="Jackson J."/>
            <person name="Pai G."/>
            <person name="Aken S.V."/>
            <person name="Utterback T."/>
            <person name="Reidmuller S."/>
            <person name="Feldblyum T."/>
            <person name="Hsiao J."/>
            <person name="Zismann V."/>
            <person name="Iobst S."/>
            <person name="de Vazeille A.R."/>
            <person name="Buell C.R."/>
            <person name="Ying K."/>
            <person name="Li Y."/>
            <person name="Lu T."/>
            <person name="Huang Y."/>
            <person name="Zhao Q."/>
            <person name="Feng Q."/>
            <person name="Zhang L."/>
            <person name="Zhu J."/>
            <person name="Weng Q."/>
            <person name="Mu J."/>
            <person name="Lu Y."/>
            <person name="Fan D."/>
            <person name="Liu Y."/>
            <person name="Guan J."/>
            <person name="Zhang Y."/>
            <person name="Yu S."/>
            <person name="Liu X."/>
            <person name="Zhang Y."/>
            <person name="Hong G."/>
            <person name="Han B."/>
            <person name="Choisne N."/>
            <person name="Demange N."/>
            <person name="Orjeda G."/>
            <person name="Samain S."/>
            <person name="Cattolico L."/>
            <person name="Pelletier E."/>
            <person name="Couloux A."/>
            <person name="Segurens B."/>
            <person name="Wincker P."/>
            <person name="D'Hont A."/>
            <person name="Scarpelli C."/>
            <person name="Weissenbach J."/>
            <person name="Salanoubat M."/>
            <person name="Quetier F."/>
            <person name="Yu Y."/>
            <person name="Kim H.R."/>
            <person name="Rambo T."/>
            <person name="Currie J."/>
            <person name="Collura K."/>
            <person name="Luo M."/>
            <person name="Yang T."/>
            <person name="Ammiraju J.S.S."/>
            <person name="Engler F."/>
            <person name="Soderlund C."/>
            <person name="Wing R.A."/>
            <person name="Palmer L.E."/>
            <person name="de la Bastide M."/>
            <person name="Spiegel L."/>
            <person name="Nascimento L."/>
            <person name="Zutavern T."/>
            <person name="O'Shaughnessy A."/>
            <person name="Dike S."/>
            <person name="Dedhia N."/>
            <person name="Preston R."/>
            <person name="Balija V."/>
            <person name="McCombie W.R."/>
            <person name="Chow T."/>
            <person name="Chen H."/>
            <person name="Chung M."/>
            <person name="Chen C."/>
            <person name="Shaw J."/>
            <person name="Wu H."/>
            <person name="Hsiao K."/>
            <person name="Chao Y."/>
            <person name="Chu M."/>
            <person name="Cheng C."/>
            <person name="Hour A."/>
            <person name="Lee P."/>
            <person name="Lin S."/>
            <person name="Lin Y."/>
            <person name="Liou J."/>
            <person name="Liu S."/>
            <person name="Hsing Y."/>
            <person name="Raghuvanshi S."/>
            <person name="Mohanty A."/>
            <person name="Bharti A.K."/>
            <person name="Gaur A."/>
            <person name="Gupta V."/>
            <person name="Kumar D."/>
            <person name="Ravi V."/>
            <person name="Vij S."/>
            <person name="Kapur A."/>
            <person name="Khurana P."/>
            <person name="Khurana P."/>
            <person name="Khurana J.P."/>
            <person name="Tyagi A.K."/>
            <person name="Gaikwad K."/>
            <person name="Singh A."/>
            <person name="Dalal V."/>
            <person name="Srivastava S."/>
            <person name="Dixit A."/>
            <person name="Pal A.K."/>
            <person name="Ghazi I.A."/>
            <person name="Yadav M."/>
            <person name="Pandit A."/>
            <person name="Bhargava A."/>
            <person name="Sureshbabu K."/>
            <person name="Batra K."/>
            <person name="Sharma T.R."/>
            <person name="Mohapatra T."/>
            <person name="Singh N.K."/>
            <person name="Messing J."/>
            <person name="Nelson A.B."/>
            <person name="Fuks G."/>
            <person name="Kavchok S."/>
            <person name="Keizer G."/>
            <person name="Linton E."/>
            <person name="Llaca V."/>
            <person name="Song R."/>
            <person name="Tanyolac B."/>
            <person name="Young S."/>
            <person name="Ho-Il K."/>
            <person name="Hahn J.H."/>
            <person name="Sangsakoo G."/>
            <person name="Vanavichit A."/>
            <person name="de Mattos Luiz.A.T."/>
            <person name="Zimmer P.D."/>
            <person name="Malone G."/>
            <person name="Dellagostin O."/>
            <person name="de Oliveira A.C."/>
            <person name="Bevan M."/>
            <person name="Bancroft I."/>
            <person name="Minx P."/>
            <person name="Cordum H."/>
            <person name="Wilson R."/>
            <person name="Cheng Z."/>
            <person name="Jin W."/>
            <person name="Jiang J."/>
            <person name="Leong S.A."/>
            <person name="Iwama H."/>
            <person name="Gojobori T."/>
            <person name="Itoh T."/>
            <person name="Niimura Y."/>
            <person name="Fujii Y."/>
            <person name="Habara T."/>
            <person name="Sakai H."/>
            <person name="Sato Y."/>
            <person name="Wilson G."/>
            <person name="Kumar K."/>
            <person name="McCouch S."/>
            <person name="Juretic N."/>
            <person name="Hoen D."/>
            <person name="Wright S."/>
            <person name="Bruskiewich R."/>
            <person name="Bureau T."/>
            <person name="Miyao A."/>
            <person name="Hirochika H."/>
            <person name="Nishikawa T."/>
            <person name="Kadowaki K."/>
            <person name="Sugiura M."/>
            <person name="Burr B."/>
            <person name="Sasaki T."/>
        </authorList>
    </citation>
    <scope>NUCLEOTIDE SEQUENCE [LARGE SCALE GENOMIC DNA]</scope>
    <source>
        <strain evidence="3">cv. Nipponbare</strain>
    </source>
</reference>
<feature type="region of interest" description="Disordered" evidence="1">
    <location>
        <begin position="197"/>
        <end position="235"/>
    </location>
</feature>
<feature type="compositionally biased region" description="Basic and acidic residues" evidence="1">
    <location>
        <begin position="104"/>
        <end position="124"/>
    </location>
</feature>